<proteinExistence type="predicted"/>
<feature type="domain" description="N-acetyltransferase" evidence="3">
    <location>
        <begin position="4"/>
        <end position="153"/>
    </location>
</feature>
<dbReference type="Proteomes" id="UP000812277">
    <property type="component" value="Unassembled WGS sequence"/>
</dbReference>
<dbReference type="InterPro" id="IPR016181">
    <property type="entry name" value="Acyl_CoA_acyltransferase"/>
</dbReference>
<dbReference type="SUPFAM" id="SSF55729">
    <property type="entry name" value="Acyl-CoA N-acyltransferases (Nat)"/>
    <property type="match status" value="1"/>
</dbReference>
<dbReference type="EMBL" id="JAHZIJ010000018">
    <property type="protein sequence ID" value="MBW7476933.1"/>
    <property type="molecule type" value="Genomic_DNA"/>
</dbReference>
<organism evidence="4 5">
    <name type="scientific">Paenibacillus oenotherae</name>
    <dbReference type="NCBI Taxonomy" id="1435645"/>
    <lineage>
        <taxon>Bacteria</taxon>
        <taxon>Bacillati</taxon>
        <taxon>Bacillota</taxon>
        <taxon>Bacilli</taxon>
        <taxon>Bacillales</taxon>
        <taxon>Paenibacillaceae</taxon>
        <taxon>Paenibacillus</taxon>
    </lineage>
</organism>
<evidence type="ECO:0000256" key="1">
    <source>
        <dbReference type="ARBA" id="ARBA00022679"/>
    </source>
</evidence>
<dbReference type="Pfam" id="PF00583">
    <property type="entry name" value="Acetyltransf_1"/>
    <property type="match status" value="1"/>
</dbReference>
<evidence type="ECO:0000259" key="3">
    <source>
        <dbReference type="PROSITE" id="PS51186"/>
    </source>
</evidence>
<dbReference type="Gene3D" id="3.40.630.30">
    <property type="match status" value="1"/>
</dbReference>
<reference evidence="4 5" key="1">
    <citation type="submission" date="2021-07" db="EMBL/GenBank/DDBJ databases">
        <title>Paenibacillus radiodurans sp. nov., isolated from the southeastern edge of Tengger Desert.</title>
        <authorList>
            <person name="Zhang G."/>
        </authorList>
    </citation>
    <scope>NUCLEOTIDE SEQUENCE [LARGE SCALE GENOMIC DNA]</scope>
    <source>
        <strain evidence="4 5">DT7-4</strain>
    </source>
</reference>
<dbReference type="PANTHER" id="PTHR43877">
    <property type="entry name" value="AMINOALKYLPHOSPHONATE N-ACETYLTRANSFERASE-RELATED-RELATED"/>
    <property type="match status" value="1"/>
</dbReference>
<accession>A0ABS7DCP8</accession>
<comment type="caution">
    <text evidence="4">The sequence shown here is derived from an EMBL/GenBank/DDBJ whole genome shotgun (WGS) entry which is preliminary data.</text>
</comment>
<gene>
    <name evidence="4" type="ORF">K0T92_19635</name>
</gene>
<keyword evidence="2" id="KW-0012">Acyltransferase</keyword>
<protein>
    <submittedName>
        <fullName evidence="4">GNAT family N-acetyltransferase</fullName>
    </submittedName>
</protein>
<evidence type="ECO:0000256" key="2">
    <source>
        <dbReference type="ARBA" id="ARBA00023315"/>
    </source>
</evidence>
<dbReference type="PANTHER" id="PTHR43877:SF2">
    <property type="entry name" value="AMINOALKYLPHOSPHONATE N-ACETYLTRANSFERASE-RELATED"/>
    <property type="match status" value="1"/>
</dbReference>
<evidence type="ECO:0000313" key="4">
    <source>
        <dbReference type="EMBL" id="MBW7476933.1"/>
    </source>
</evidence>
<evidence type="ECO:0000313" key="5">
    <source>
        <dbReference type="Proteomes" id="UP000812277"/>
    </source>
</evidence>
<keyword evidence="1" id="KW-0808">Transferase</keyword>
<sequence length="155" mass="17631">MNEIVLAKVSAKHADLAYLIGKLDEELLERYPGEEIFGIDVEDPKIEEAVFVVAYHNGKAVGCGGIRPLDHESTELKRFYVDRSVRKQGIAQRILDFVEDAAKELNYSILKLETGAPQFEAVHFYKKNGFYEIDRFGEYADCPSSLCFEKRLPQP</sequence>
<dbReference type="RefSeq" id="WP_219874186.1">
    <property type="nucleotide sequence ID" value="NZ_JAHZIJ010000018.1"/>
</dbReference>
<dbReference type="CDD" id="cd04301">
    <property type="entry name" value="NAT_SF"/>
    <property type="match status" value="1"/>
</dbReference>
<name>A0ABS7DCP8_9BACL</name>
<dbReference type="InterPro" id="IPR050832">
    <property type="entry name" value="Bact_Acetyltransf"/>
</dbReference>
<dbReference type="PROSITE" id="PS51186">
    <property type="entry name" value="GNAT"/>
    <property type="match status" value="1"/>
</dbReference>
<keyword evidence="5" id="KW-1185">Reference proteome</keyword>
<dbReference type="InterPro" id="IPR000182">
    <property type="entry name" value="GNAT_dom"/>
</dbReference>